<proteinExistence type="predicted"/>
<organism evidence="2 3">
    <name type="scientific">Hucho hucho</name>
    <name type="common">huchen</name>
    <dbReference type="NCBI Taxonomy" id="62062"/>
    <lineage>
        <taxon>Eukaryota</taxon>
        <taxon>Metazoa</taxon>
        <taxon>Chordata</taxon>
        <taxon>Craniata</taxon>
        <taxon>Vertebrata</taxon>
        <taxon>Euteleostomi</taxon>
        <taxon>Actinopterygii</taxon>
        <taxon>Neopterygii</taxon>
        <taxon>Teleostei</taxon>
        <taxon>Protacanthopterygii</taxon>
        <taxon>Salmoniformes</taxon>
        <taxon>Salmonidae</taxon>
        <taxon>Salmoninae</taxon>
        <taxon>Hucho</taxon>
    </lineage>
</organism>
<feature type="domain" description="IFT140 second beta-propeller" evidence="1">
    <location>
        <begin position="32"/>
        <end position="98"/>
    </location>
</feature>
<accession>A0A4W5KM94</accession>
<name>A0A4W5KM94_9TELE</name>
<evidence type="ECO:0000313" key="2">
    <source>
        <dbReference type="Ensembl" id="ENSHHUP00000011530.1"/>
    </source>
</evidence>
<dbReference type="Ensembl" id="ENSHHUT00000011891.1">
    <property type="protein sequence ID" value="ENSHHUP00000011530.1"/>
    <property type="gene ID" value="ENSHHUG00000007042.1"/>
</dbReference>
<dbReference type="InterPro" id="IPR056155">
    <property type="entry name" value="Beta-prop_IFT140_2nd"/>
</dbReference>
<protein>
    <recommendedName>
        <fullName evidence="1">IFT140 second beta-propeller domain-containing protein</fullName>
    </recommendedName>
</protein>
<evidence type="ECO:0000313" key="3">
    <source>
        <dbReference type="Proteomes" id="UP000314982"/>
    </source>
</evidence>
<dbReference type="STRING" id="62062.ENSHHUP00000011530"/>
<dbReference type="AlphaFoldDB" id="A0A4W5KM94"/>
<dbReference type="Pfam" id="PF23385">
    <property type="entry name" value="Beta-prop_IFT140_2nd"/>
    <property type="match status" value="1"/>
</dbReference>
<keyword evidence="3" id="KW-1185">Reference proteome</keyword>
<reference evidence="2" key="3">
    <citation type="submission" date="2025-09" db="UniProtKB">
        <authorList>
            <consortium name="Ensembl"/>
        </authorList>
    </citation>
    <scope>IDENTIFICATION</scope>
</reference>
<sequence>MLSVIKPCVNPPLLLVPRLFPVCVSRLSCAVNIYTLEPNRVQVHTPQGTVKQLLAFSEAEGNPVLLGGCQGYLVVGPDTFNLYLTRPMIKVFDLSRRYTHSI</sequence>
<evidence type="ECO:0000259" key="1">
    <source>
        <dbReference type="Pfam" id="PF23385"/>
    </source>
</evidence>
<dbReference type="Proteomes" id="UP000314982">
    <property type="component" value="Unassembled WGS sequence"/>
</dbReference>
<reference evidence="2" key="2">
    <citation type="submission" date="2025-08" db="UniProtKB">
        <authorList>
            <consortium name="Ensembl"/>
        </authorList>
    </citation>
    <scope>IDENTIFICATION</scope>
</reference>
<reference evidence="3" key="1">
    <citation type="submission" date="2018-06" db="EMBL/GenBank/DDBJ databases">
        <title>Genome assembly of Danube salmon.</title>
        <authorList>
            <person name="Macqueen D.J."/>
            <person name="Gundappa M.K."/>
        </authorList>
    </citation>
    <scope>NUCLEOTIDE SEQUENCE [LARGE SCALE GENOMIC DNA]</scope>
</reference>